<keyword evidence="5" id="KW-0813">Transport</keyword>
<evidence type="ECO:0000259" key="13">
    <source>
        <dbReference type="PROSITE" id="PS50237"/>
    </source>
</evidence>
<feature type="domain" description="HECT" evidence="13">
    <location>
        <begin position="3119"/>
        <end position="3455"/>
    </location>
</feature>
<dbReference type="CDD" id="cd00078">
    <property type="entry name" value="HECTc"/>
    <property type="match status" value="1"/>
</dbReference>
<dbReference type="EC" id="2.3.2.26" evidence="4"/>
<dbReference type="InterPro" id="IPR025527">
    <property type="entry name" value="HUWE1/Rev1_UBM"/>
</dbReference>
<evidence type="ECO:0000256" key="2">
    <source>
        <dbReference type="ARBA" id="ARBA00004123"/>
    </source>
</evidence>
<dbReference type="GO" id="GO:0051028">
    <property type="term" value="P:mRNA transport"/>
    <property type="evidence" value="ECO:0007669"/>
    <property type="project" value="UniProtKB-KW"/>
</dbReference>
<dbReference type="GO" id="GO:0006511">
    <property type="term" value="P:ubiquitin-dependent protein catabolic process"/>
    <property type="evidence" value="ECO:0007669"/>
    <property type="project" value="TreeGrafter"/>
</dbReference>
<feature type="region of interest" description="Disordered" evidence="12">
    <location>
        <begin position="2558"/>
        <end position="2614"/>
    </location>
</feature>
<dbReference type="GO" id="GO:0061630">
    <property type="term" value="F:ubiquitin protein ligase activity"/>
    <property type="evidence" value="ECO:0007669"/>
    <property type="project" value="UniProtKB-EC"/>
</dbReference>
<dbReference type="Pfam" id="PF06025">
    <property type="entry name" value="DUF913"/>
    <property type="match status" value="2"/>
</dbReference>
<feature type="compositionally biased region" description="Low complexity" evidence="12">
    <location>
        <begin position="2271"/>
        <end position="2295"/>
    </location>
</feature>
<dbReference type="InterPro" id="IPR010309">
    <property type="entry name" value="E3_Ub_ligase_DUF908"/>
</dbReference>
<dbReference type="InterPro" id="IPR010314">
    <property type="entry name" value="E3_Ub_ligase_DUF913"/>
</dbReference>
<dbReference type="Proteomes" id="UP000650833">
    <property type="component" value="Unassembled WGS sequence"/>
</dbReference>
<dbReference type="InterPro" id="IPR035983">
    <property type="entry name" value="Hect_E3_ubiquitin_ligase"/>
</dbReference>
<feature type="compositionally biased region" description="Acidic residues" evidence="12">
    <location>
        <begin position="1939"/>
        <end position="1965"/>
    </location>
</feature>
<organism evidence="14 15">
    <name type="scientific">Mucor plumbeus</name>
    <dbReference type="NCBI Taxonomy" id="97098"/>
    <lineage>
        <taxon>Eukaryota</taxon>
        <taxon>Fungi</taxon>
        <taxon>Fungi incertae sedis</taxon>
        <taxon>Mucoromycota</taxon>
        <taxon>Mucoromycotina</taxon>
        <taxon>Mucoromycetes</taxon>
        <taxon>Mucorales</taxon>
        <taxon>Mucorineae</taxon>
        <taxon>Mucoraceae</taxon>
        <taxon>Mucor</taxon>
    </lineage>
</organism>
<dbReference type="InterPro" id="IPR050409">
    <property type="entry name" value="E3_ubiq-protein_ligase"/>
</dbReference>
<comment type="similarity">
    <text evidence="10">Belongs to the UPL family. TOM1/PTR1 subfamily.</text>
</comment>
<dbReference type="SMART" id="SM00119">
    <property type="entry name" value="HECTc"/>
    <property type="match status" value="1"/>
</dbReference>
<keyword evidence="8" id="KW-0509">mRNA transport</keyword>
<evidence type="ECO:0000256" key="11">
    <source>
        <dbReference type="PROSITE-ProRule" id="PRU00104"/>
    </source>
</evidence>
<comment type="caution">
    <text evidence="14">The sequence shown here is derived from an EMBL/GenBank/DDBJ whole genome shotgun (WGS) entry which is preliminary data.</text>
</comment>
<dbReference type="FunFam" id="3.90.1750.10:FF:000003">
    <property type="entry name" value="E3 ubiquitin-protein ligase UPL1"/>
    <property type="match status" value="1"/>
</dbReference>
<dbReference type="SUPFAM" id="SSF48371">
    <property type="entry name" value="ARM repeat"/>
    <property type="match status" value="1"/>
</dbReference>
<proteinExistence type="inferred from homology"/>
<feature type="region of interest" description="Disordered" evidence="12">
    <location>
        <begin position="2264"/>
        <end position="2303"/>
    </location>
</feature>
<dbReference type="OrthoDB" id="8068875at2759"/>
<dbReference type="Pfam" id="PF00632">
    <property type="entry name" value="HECT"/>
    <property type="match status" value="1"/>
</dbReference>
<feature type="region of interest" description="Disordered" evidence="12">
    <location>
        <begin position="2390"/>
        <end position="2415"/>
    </location>
</feature>
<feature type="region of interest" description="Disordered" evidence="12">
    <location>
        <begin position="1981"/>
        <end position="2000"/>
    </location>
</feature>
<evidence type="ECO:0000256" key="12">
    <source>
        <dbReference type="SAM" id="MobiDB-lite"/>
    </source>
</evidence>
<evidence type="ECO:0000256" key="4">
    <source>
        <dbReference type="ARBA" id="ARBA00012485"/>
    </source>
</evidence>
<sequence length="3455" mass="390439">MKITRVSIRKPAPLPAVLAAAVKHLVEDDQNNIKTWVLQSWPFPRGDLFQFVTVLNRFDTILETICHDYELQENQIQKKPFLEETKQMLLAILKFSKILFENCTNRNIYNSYEHLNNLLNTTDIDILEAVLRLMLRPAQRVNNPKAVQSSFLAHQDKVTELARGGSITDLSSTETTMGNNRICMSFFRTSRQEENKEEKEEEGLHAININVVPNQYTDRVLFWKLVEEHHVPKENHFELLNRVRIANHMTEIAVRRQLLIIRFISIVIMAHTMSETIAQNRVFIYEPHLVPQIAQLVSYDNNIPVDIQTYALYALDGIARHRTKVTEVLAAFNASANHGVLLHVLRQLCQATSAYTVDFLDALFTLLTFLLQTSSGGTMLMSAGIMSTLIQVLDHPSNSNPIYRKAFIKVIGLLDTIMSNINTSFSSFCNSNGLDVLLKVIKTQVDECIEQSIINQQPPNHDALTLVKNTLRFLIRMMESSDTADGLRNLIESSIPHTIMKVMEHHSIFGPGVFALVINVATTFIHNEPTSLSVLQEIKLPQTFLKTFEGYQQSNFEVLMASVHSFGAICLNGTGLDMFNQANPLPHFFNLMTAPSFVTSTTDVGNATALGTTIDELIRHHPKLKGEVFRCANQLLQQVIEVGHSEKGKPVDNCHELVYENRNQEPPTERAECLLLGFVDLVARFLEGFLRNVDNVKEFVKYGGPELLLRYYSLPMLPYDFSVSNAFDSLSFVFRVIADVSPNALAKLISAKVYESSRFIFTDLNKGKSTVYEYIEANGKDELSRKLGNEMFCNFSILFGYIGLLSTIFSSAILTNNKFAGRLVEWCIEENDEYRSIVQLLGDIHRTMVWQNILLRDSVPKSWYTTTQLQQQSAEEKLDLKDPRVINVRRFKLLLSEVPPALMPVLQGIIKVSTNRRIPTAAGSSLSFPDRAKFVAAEIANLFDISLHYMFNAEDAPDCKYDYFSSMFSMISMLLLDDRSRTALETPIAVAFEDTGVIDFLLNTMLPRFWDAAEEKIKANEQDDTLAHRINTCIELLLAVLHHLGSSKLFFNSPHTSILTTAHPDDDFTTSSKLMDPYHWVASMQLKLTCLYKYLQSPVLYKFSRHVLHSLLRCVTQNLKHEGESPPRTFARRTNNTKENFVDNSSIEHFDTNRRALISMGFEPDRVDDALLNMHYGICALDNLFSRRLVQHTVEAGPPQLDISFELESSNPLTSAEFDAGVRILVNMWYDPTLATELLQENNNLAQAALSLARYRPSALRPPSDQQLEEIAVEDDNDDQYEDIASEDEEGEADENMYTTEEDQDDEEERTGNGSSFIPNCLMKKTVPTVEEIETQKTCTQLEEIRKEMRAHIPQILSRLVDERNDLDFEVRGLMAMLCYGDPNQWDFNIKQTVRLFFGGSSKDQDIRSMFESSINKIRIFALMLREPSMQDVMSLLITTMSDYMSWFEFLDMIVAHPEFPDPKWLTTLFLILEAALAQSDEPKDALISIETKESKEPRSLPAIVTSENRNTLMKYCIDLLKMDTLTEDNLISVLRIVVRLTKHHEAALDFVKLRGLDPLFKRPSSGFKALKIQQAYIIMILRHIIESKPVLTSLMHEWLLTFFTNPRTDIVAVDLFLRNHSNLVLRDPEVFLDVSTQVCRLKSNTKCIRYIGTKDNLITTTPTLGTTTFVIRFLFEQLVQTQANQKESNIKLAYTGFLLQCIFELVSSYPSCKYEIVDFSLDNSKNVEDTPNARVRQSILFKLANTLLSYNAINTFTDEDRKKQGVSMWVASLLVGMCYDTAHVHEKDKESHKKSLAYVRNHVLDVVARSLKDTLQSNASTSVKYNSYFALTELCHRILNARPTGINVDIGIKEEDAVREVSKLMLEKSFIPILISVISDVDVNYPQAKSILNSILRPLEQLTKSAIRIHRYSPPLDNIQKEIDQANDAIYAAHQQYDGEDDENDDQDMYIPMDTDEEDTEAGEVNDLYRNSSLAMFDGTALEEEESSEDESDDDISMASSGEEIIEDDSDGSGLEIELTSDSSDEEEDEDIAFRRHRFHHADTDEEDESGSDNSVSESDSHSESGTFSSNEYDSSNESLNSDRSDSIHSNDSRDLAWQLTEEGRMNGHSRRNRRDSMSLTDGVNNQDDDDMDIDPADYELDTDGLNAEELEDVERNLDLFNSMTRGGRDATQIINPTVRGSLNNNSGNSNGAGRPFDSVILHPLLRSTPSDTAGTPADSSSLSAETAILCGANSNHLQAYEDIIGGSAVRILENLFTQQRQRNNGADASTTGNNQTTSNSGTNEAATTNTNNGQSETAAQENKETLDLLKEFQPSHTIDRWTQEAHMVYIPAVASAKASKLTATLTAKLTEISKNEPESSNLVEANWDNAEANIAIDEEDSNAFDFEADEEDINENVEEEDDEEDEEEDVHDQIEEENRVTVTIHGEVVDITGTGIDVEFLEALPDDLRAEVISQQMAERRPSIESMDEDEISPEFLAALPPDIRNEVLRQESIDRNRRQARDFLDTEDMDQLIQNNLNDYNNTRLNLPNIAVNTTELEGVQMHPNLGLASRVNFSGSGPGPDPVPTRDDANTTWRIGRTSNEGQQMDITDNNQNTASNATNNTSKSSNRHHKDAIRIVDKSQLATLARLVFVPQSISKALLNRLLLSLCENSKTRADLLSLLVCILQDGSTDLAAVDRSFMDLSIQKGSNKLFKMEKEPVNVIAAPAENAPNLIAHRCLEILYYVVTLNERSFVYFLTEHDSLSYLKRRYSVGSSRKPKTKTLAGGASVKYPILVLIGLLDRPVFLNNVTLMEQLMNLLEVMCRPIPNLVSSYNKKKLDSAVDEKPYRHAPQPPCIPDQYIQKVVDVLSIGECSSHTFRSTINVLSRLSSLDGALDTIIDGLTNIANACGTQIIVDLQQLYLILDQLKPGAELEGSALAQFSAATSHQARLLRVLKAMDYLYTRNNKRNISSDHAEQNEKAVLKIYDKLDFLPLWTKLGACLGLIQEREDLLNVASVLLPLVESFMAVSKYVNNKGYTVKSSSETTDPAEEFFISFTEEHKKILNIMVRNNPSLMGGSFSLLIHNPKILEFDNKRNYFVQQLHKRTIRREQYPSLRLSLDRANVFEDTYQKLQGLTGDEIKYGKLNVHFHGEEGVDAGGVAREWFSVLARQMFDPNYALFITSAADKLTYQPNRASGVNSEHLSYFKCVGRIIGKAIHDGRLLDAYFTRSFYKLMLGRSVDYRDVEAVDPAYYKSLVWMLDNDITDIIDLTFSVETDDFGTNKTIDLKPGGRDIPVTEENKHEYVTLVTEQKLVLAIKDQVNTFLEGFHDIIPATLIQIFNEQELELLISGLPDIDIDEWKANTVYEGYTLSSPQIQWFWRAVRSFDQEERAKLLQFSTGTSKVPLEGFAELQGSNGVQKFQIHKEFGDVNRLPSAHTCFNQIDLPQYLTYEDLRSNLFKAISECSTGFAFQ</sequence>
<feature type="compositionally biased region" description="Acidic residues" evidence="12">
    <location>
        <begin position="2128"/>
        <end position="2137"/>
    </location>
</feature>
<dbReference type="Gene3D" id="1.25.10.10">
    <property type="entry name" value="Leucine-rich Repeat Variant"/>
    <property type="match status" value="1"/>
</dbReference>
<feature type="compositionally biased region" description="Basic and acidic residues" evidence="12">
    <location>
        <begin position="2082"/>
        <end position="2096"/>
    </location>
</feature>
<dbReference type="Gene3D" id="3.90.1750.10">
    <property type="entry name" value="Hect, E3 ligase catalytic domains"/>
    <property type="match status" value="1"/>
</dbReference>
<keyword evidence="6" id="KW-0808">Transferase</keyword>
<reference evidence="14" key="1">
    <citation type="submission" date="2020-12" db="EMBL/GenBank/DDBJ databases">
        <title>Metabolic potential, ecology and presence of endohyphal bacteria is reflected in genomic diversity of Mucoromycotina.</title>
        <authorList>
            <person name="Muszewska A."/>
            <person name="Okrasinska A."/>
            <person name="Steczkiewicz K."/>
            <person name="Drgas O."/>
            <person name="Orlowska M."/>
            <person name="Perlinska-Lenart U."/>
            <person name="Aleksandrzak-Piekarczyk T."/>
            <person name="Szatraj K."/>
            <person name="Zielenkiewicz U."/>
            <person name="Pilsyk S."/>
            <person name="Malc E."/>
            <person name="Mieczkowski P."/>
            <person name="Kruszewska J.S."/>
            <person name="Biernat P."/>
            <person name="Pawlowska J."/>
        </authorList>
    </citation>
    <scope>NUCLEOTIDE SEQUENCE</scope>
    <source>
        <strain evidence="14">CBS 226.32</strain>
    </source>
</reference>
<dbReference type="InterPro" id="IPR000569">
    <property type="entry name" value="HECT_dom"/>
</dbReference>
<evidence type="ECO:0000256" key="6">
    <source>
        <dbReference type="ARBA" id="ARBA00022679"/>
    </source>
</evidence>
<evidence type="ECO:0000256" key="10">
    <source>
        <dbReference type="ARBA" id="ARBA00034494"/>
    </source>
</evidence>
<dbReference type="SUPFAM" id="SSF56204">
    <property type="entry name" value="Hect, E3 ligase catalytic domain"/>
    <property type="match status" value="1"/>
</dbReference>
<feature type="active site" description="Glycyl thioester intermediate" evidence="11">
    <location>
        <position position="3422"/>
    </location>
</feature>
<evidence type="ECO:0000256" key="9">
    <source>
        <dbReference type="ARBA" id="ARBA00023242"/>
    </source>
</evidence>
<dbReference type="EMBL" id="JAEPRC010000085">
    <property type="protein sequence ID" value="KAG2210134.1"/>
    <property type="molecule type" value="Genomic_DNA"/>
</dbReference>
<feature type="compositionally biased region" description="Polar residues" evidence="12">
    <location>
        <begin position="2574"/>
        <end position="2591"/>
    </location>
</feature>
<protein>
    <recommendedName>
        <fullName evidence="4">HECT-type E3 ubiquitin transferase</fullName>
        <ecNumber evidence="4">2.3.2.26</ecNumber>
    </recommendedName>
</protein>
<evidence type="ECO:0000256" key="3">
    <source>
        <dbReference type="ARBA" id="ARBA00004906"/>
    </source>
</evidence>
<dbReference type="FunFam" id="3.30.2160.10:FF:000001">
    <property type="entry name" value="E3 ubiquitin-protein ligase NEDD4-like"/>
    <property type="match status" value="1"/>
</dbReference>
<feature type="compositionally biased region" description="Low complexity" evidence="12">
    <location>
        <begin position="2053"/>
        <end position="2071"/>
    </location>
</feature>
<keyword evidence="9" id="KW-0539">Nucleus</keyword>
<feature type="region of interest" description="Disordered" evidence="12">
    <location>
        <begin position="2005"/>
        <end position="2137"/>
    </location>
</feature>
<comment type="subcellular location">
    <subcellularLocation>
        <location evidence="2">Nucleus</location>
    </subcellularLocation>
</comment>
<dbReference type="PANTHER" id="PTHR11254:SF67">
    <property type="entry name" value="E3 UBIQUITIN-PROTEIN LIGASE HUWE1"/>
    <property type="match status" value="1"/>
</dbReference>
<dbReference type="FunFam" id="3.30.2410.10:FF:000004">
    <property type="entry name" value="E3 ubiquitin-protein ligase HUWE1, variant"/>
    <property type="match status" value="1"/>
</dbReference>
<dbReference type="GO" id="GO:0005634">
    <property type="term" value="C:nucleus"/>
    <property type="evidence" value="ECO:0007669"/>
    <property type="project" value="UniProtKB-SubCell"/>
</dbReference>
<comment type="pathway">
    <text evidence="3">Protein modification; protein ubiquitination.</text>
</comment>
<comment type="catalytic activity">
    <reaction evidence="1">
        <text>S-ubiquitinyl-[E2 ubiquitin-conjugating enzyme]-L-cysteine + [acceptor protein]-L-lysine = [E2 ubiquitin-conjugating enzyme]-L-cysteine + N(6)-ubiquitinyl-[acceptor protein]-L-lysine.</text>
        <dbReference type="EC" id="2.3.2.26"/>
    </reaction>
</comment>
<feature type="compositionally biased region" description="Low complexity" evidence="12">
    <location>
        <begin position="2592"/>
        <end position="2609"/>
    </location>
</feature>
<dbReference type="Gene3D" id="3.30.2410.10">
    <property type="entry name" value="Hect, E3 ligase catalytic domain"/>
    <property type="match status" value="1"/>
</dbReference>
<dbReference type="Gene3D" id="3.30.2160.10">
    <property type="entry name" value="Hect, E3 ligase catalytic domain"/>
    <property type="match status" value="1"/>
</dbReference>
<dbReference type="GO" id="GO:0000209">
    <property type="term" value="P:protein polyubiquitination"/>
    <property type="evidence" value="ECO:0007669"/>
    <property type="project" value="TreeGrafter"/>
</dbReference>
<feature type="compositionally biased region" description="Acidic residues" evidence="12">
    <location>
        <begin position="2390"/>
        <end position="2412"/>
    </location>
</feature>
<feature type="region of interest" description="Disordered" evidence="12">
    <location>
        <begin position="1286"/>
        <end position="1318"/>
    </location>
</feature>
<dbReference type="PROSITE" id="PS50237">
    <property type="entry name" value="HECT"/>
    <property type="match status" value="1"/>
</dbReference>
<evidence type="ECO:0000256" key="8">
    <source>
        <dbReference type="ARBA" id="ARBA00022816"/>
    </source>
</evidence>
<name>A0A8H7REV0_9FUNG</name>
<dbReference type="InterPro" id="IPR016024">
    <property type="entry name" value="ARM-type_fold"/>
</dbReference>
<dbReference type="InterPro" id="IPR011989">
    <property type="entry name" value="ARM-like"/>
</dbReference>
<feature type="compositionally biased region" description="Acidic residues" evidence="12">
    <location>
        <begin position="1982"/>
        <end position="1997"/>
    </location>
</feature>
<dbReference type="UniPathway" id="UPA00143"/>
<evidence type="ECO:0000313" key="14">
    <source>
        <dbReference type="EMBL" id="KAG2210134.1"/>
    </source>
</evidence>
<feature type="compositionally biased region" description="Acidic residues" evidence="12">
    <location>
        <begin position="1286"/>
        <end position="1309"/>
    </location>
</feature>
<evidence type="ECO:0000256" key="1">
    <source>
        <dbReference type="ARBA" id="ARBA00000885"/>
    </source>
</evidence>
<keyword evidence="7 11" id="KW-0833">Ubl conjugation pathway</keyword>
<accession>A0A8H7REV0</accession>
<dbReference type="PANTHER" id="PTHR11254">
    <property type="entry name" value="HECT DOMAIN UBIQUITIN-PROTEIN LIGASE"/>
    <property type="match status" value="1"/>
</dbReference>
<evidence type="ECO:0000313" key="15">
    <source>
        <dbReference type="Proteomes" id="UP000650833"/>
    </source>
</evidence>
<keyword evidence="15" id="KW-1185">Reference proteome</keyword>
<dbReference type="Pfam" id="PF14377">
    <property type="entry name" value="UBM"/>
    <property type="match status" value="2"/>
</dbReference>
<feature type="region of interest" description="Disordered" evidence="12">
    <location>
        <begin position="1938"/>
        <end position="1966"/>
    </location>
</feature>
<gene>
    <name evidence="14" type="ORF">INT46_004432</name>
</gene>
<feature type="compositionally biased region" description="Polar residues" evidence="12">
    <location>
        <begin position="2072"/>
        <end position="2081"/>
    </location>
</feature>
<evidence type="ECO:0000256" key="7">
    <source>
        <dbReference type="ARBA" id="ARBA00022786"/>
    </source>
</evidence>
<evidence type="ECO:0000256" key="5">
    <source>
        <dbReference type="ARBA" id="ARBA00022448"/>
    </source>
</evidence>
<dbReference type="Pfam" id="PF06012">
    <property type="entry name" value="DUF908"/>
    <property type="match status" value="2"/>
</dbReference>
<dbReference type="GO" id="GO:0005737">
    <property type="term" value="C:cytoplasm"/>
    <property type="evidence" value="ECO:0007669"/>
    <property type="project" value="TreeGrafter"/>
</dbReference>